<sequence length="70" mass="8164">MTDLLNDDLMTEGSDVLAQFPHNYKLDRTNLENVKALRSVKLGETVKLIMVKVSTSEQHNAYQDFIDWWH</sequence>
<dbReference type="RefSeq" id="WP_054661038.1">
    <property type="nucleotide sequence ID" value="NZ_BBFK01000007.1"/>
</dbReference>
<evidence type="ECO:0000313" key="1">
    <source>
        <dbReference type="EMBL" id="KRK47489.1"/>
    </source>
</evidence>
<dbReference type="Proteomes" id="UP000050911">
    <property type="component" value="Unassembled WGS sequence"/>
</dbReference>
<dbReference type="AlphaFoldDB" id="A0A0R1HVJ0"/>
<organism evidence="1 2">
    <name type="scientific">Secundilactobacillus kimchicus JCM 15530</name>
    <dbReference type="NCBI Taxonomy" id="1302272"/>
    <lineage>
        <taxon>Bacteria</taxon>
        <taxon>Bacillati</taxon>
        <taxon>Bacillota</taxon>
        <taxon>Bacilli</taxon>
        <taxon>Lactobacillales</taxon>
        <taxon>Lactobacillaceae</taxon>
        <taxon>Secundilactobacillus</taxon>
    </lineage>
</organism>
<reference evidence="1 2" key="1">
    <citation type="journal article" date="2015" name="Genome Announc.">
        <title>Expanding the biotechnology potential of lactobacilli through comparative genomics of 213 strains and associated genera.</title>
        <authorList>
            <person name="Sun Z."/>
            <person name="Harris H.M."/>
            <person name="McCann A."/>
            <person name="Guo C."/>
            <person name="Argimon S."/>
            <person name="Zhang W."/>
            <person name="Yang X."/>
            <person name="Jeffery I.B."/>
            <person name="Cooney J.C."/>
            <person name="Kagawa T.F."/>
            <person name="Liu W."/>
            <person name="Song Y."/>
            <person name="Salvetti E."/>
            <person name="Wrobel A."/>
            <person name="Rasinkangas P."/>
            <person name="Parkhill J."/>
            <person name="Rea M.C."/>
            <person name="O'Sullivan O."/>
            <person name="Ritari J."/>
            <person name="Douillard F.P."/>
            <person name="Paul Ross R."/>
            <person name="Yang R."/>
            <person name="Briner A.E."/>
            <person name="Felis G.E."/>
            <person name="de Vos W.M."/>
            <person name="Barrangou R."/>
            <person name="Klaenhammer T.R."/>
            <person name="Caufield P.W."/>
            <person name="Cui Y."/>
            <person name="Zhang H."/>
            <person name="O'Toole P.W."/>
        </authorList>
    </citation>
    <scope>NUCLEOTIDE SEQUENCE [LARGE SCALE GENOMIC DNA]</scope>
    <source>
        <strain evidence="1 2">JCM 15530</strain>
    </source>
</reference>
<protein>
    <submittedName>
        <fullName evidence="1">Uncharacterized protein</fullName>
    </submittedName>
</protein>
<proteinExistence type="predicted"/>
<accession>A0A0R1HVJ0</accession>
<dbReference type="EMBL" id="AZCX01000008">
    <property type="protein sequence ID" value="KRK47489.1"/>
    <property type="molecule type" value="Genomic_DNA"/>
</dbReference>
<name>A0A0R1HVJ0_9LACO</name>
<evidence type="ECO:0000313" key="2">
    <source>
        <dbReference type="Proteomes" id="UP000050911"/>
    </source>
</evidence>
<keyword evidence="2" id="KW-1185">Reference proteome</keyword>
<dbReference type="PATRIC" id="fig|1302272.5.peg.2461"/>
<comment type="caution">
    <text evidence="1">The sequence shown here is derived from an EMBL/GenBank/DDBJ whole genome shotgun (WGS) entry which is preliminary data.</text>
</comment>
<gene>
    <name evidence="1" type="ORF">FC96_GL002414</name>
</gene>